<dbReference type="SUPFAM" id="SSF52402">
    <property type="entry name" value="Adenine nucleotide alpha hydrolases-like"/>
    <property type="match status" value="1"/>
</dbReference>
<dbReference type="OrthoDB" id="9807403at2"/>
<comment type="function">
    <text evidence="6">Ligates lysine onto the cytidine present at position 34 of the AUA codon-specific tRNA(Ile) that contains the anticodon CAU, in an ATP-dependent manner. Cytidine is converted to lysidine, thus changing the amino acid specificity of the tRNA from methionine to isoleucine.</text>
</comment>
<reference evidence="10" key="1">
    <citation type="submission" date="2016-10" db="EMBL/GenBank/DDBJ databases">
        <authorList>
            <person name="Varghese N."/>
            <person name="Submissions S."/>
        </authorList>
    </citation>
    <scope>NUCLEOTIDE SEQUENCE [LARGE SCALE GENOMIC DNA]</scope>
    <source>
        <strain evidence="10">CGMCC 1.10683</strain>
    </source>
</reference>
<dbReference type="RefSeq" id="WP_092309386.1">
    <property type="nucleotide sequence ID" value="NZ_FOZV01000003.1"/>
</dbReference>
<name>A0A1I6QJL5_9CAUL</name>
<comment type="catalytic activity">
    <reaction evidence="5 6">
        <text>cytidine(34) in tRNA(Ile2) + L-lysine + ATP = lysidine(34) in tRNA(Ile2) + AMP + diphosphate + H(+)</text>
        <dbReference type="Rhea" id="RHEA:43744"/>
        <dbReference type="Rhea" id="RHEA-COMP:10625"/>
        <dbReference type="Rhea" id="RHEA-COMP:10670"/>
        <dbReference type="ChEBI" id="CHEBI:15378"/>
        <dbReference type="ChEBI" id="CHEBI:30616"/>
        <dbReference type="ChEBI" id="CHEBI:32551"/>
        <dbReference type="ChEBI" id="CHEBI:33019"/>
        <dbReference type="ChEBI" id="CHEBI:82748"/>
        <dbReference type="ChEBI" id="CHEBI:83665"/>
        <dbReference type="ChEBI" id="CHEBI:456215"/>
        <dbReference type="EC" id="6.3.4.19"/>
    </reaction>
</comment>
<comment type="similarity">
    <text evidence="6">Belongs to the tRNA(Ile)-lysidine synthase family.</text>
</comment>
<feature type="binding site" evidence="6">
    <location>
        <begin position="44"/>
        <end position="49"/>
    </location>
    <ligand>
        <name>ATP</name>
        <dbReference type="ChEBI" id="CHEBI:30616"/>
    </ligand>
</feature>
<dbReference type="InterPro" id="IPR014729">
    <property type="entry name" value="Rossmann-like_a/b/a_fold"/>
</dbReference>
<dbReference type="EMBL" id="FOZV01000003">
    <property type="protein sequence ID" value="SFS52478.1"/>
    <property type="molecule type" value="Genomic_DNA"/>
</dbReference>
<keyword evidence="2 6" id="KW-0819">tRNA processing</keyword>
<feature type="region of interest" description="Disordered" evidence="7">
    <location>
        <begin position="434"/>
        <end position="453"/>
    </location>
</feature>
<proteinExistence type="inferred from homology"/>
<evidence type="ECO:0000256" key="4">
    <source>
        <dbReference type="ARBA" id="ARBA00022840"/>
    </source>
</evidence>
<keyword evidence="4 6" id="KW-0067">ATP-binding</keyword>
<dbReference type="Proteomes" id="UP000198788">
    <property type="component" value="Unassembled WGS sequence"/>
</dbReference>
<comment type="domain">
    <text evidence="6">The N-terminal region contains the highly conserved SGGXDS motif, predicted to be a P-loop motif involved in ATP binding.</text>
</comment>
<dbReference type="PANTHER" id="PTHR43033:SF1">
    <property type="entry name" value="TRNA(ILE)-LYSIDINE SYNTHASE-RELATED"/>
    <property type="match status" value="1"/>
</dbReference>
<dbReference type="Gene3D" id="3.40.50.620">
    <property type="entry name" value="HUPs"/>
    <property type="match status" value="1"/>
</dbReference>
<dbReference type="Pfam" id="PF01171">
    <property type="entry name" value="ATP_bind_3"/>
    <property type="match status" value="1"/>
</dbReference>
<evidence type="ECO:0000256" key="6">
    <source>
        <dbReference type="HAMAP-Rule" id="MF_01161"/>
    </source>
</evidence>
<feature type="domain" description="tRNA(Ile)-lysidine/2-thiocytidine synthase N-terminal" evidence="8">
    <location>
        <begin position="39"/>
        <end position="219"/>
    </location>
</feature>
<keyword evidence="10" id="KW-1185">Reference proteome</keyword>
<evidence type="ECO:0000256" key="3">
    <source>
        <dbReference type="ARBA" id="ARBA00022741"/>
    </source>
</evidence>
<dbReference type="GO" id="GO:0005737">
    <property type="term" value="C:cytoplasm"/>
    <property type="evidence" value="ECO:0007669"/>
    <property type="project" value="UniProtKB-SubCell"/>
</dbReference>
<dbReference type="GO" id="GO:0006400">
    <property type="term" value="P:tRNA modification"/>
    <property type="evidence" value="ECO:0007669"/>
    <property type="project" value="UniProtKB-UniRule"/>
</dbReference>
<dbReference type="NCBIfam" id="TIGR02432">
    <property type="entry name" value="lysidine_TilS_N"/>
    <property type="match status" value="1"/>
</dbReference>
<evidence type="ECO:0000313" key="9">
    <source>
        <dbReference type="EMBL" id="SFS52478.1"/>
    </source>
</evidence>
<evidence type="ECO:0000259" key="8">
    <source>
        <dbReference type="Pfam" id="PF01171"/>
    </source>
</evidence>
<dbReference type="InterPro" id="IPR012795">
    <property type="entry name" value="tRNA_Ile_lys_synt_N"/>
</dbReference>
<dbReference type="InterPro" id="IPR011063">
    <property type="entry name" value="TilS/TtcA_N"/>
</dbReference>
<dbReference type="PANTHER" id="PTHR43033">
    <property type="entry name" value="TRNA(ILE)-LYSIDINE SYNTHASE-RELATED"/>
    <property type="match status" value="1"/>
</dbReference>
<dbReference type="GO" id="GO:0032267">
    <property type="term" value="F:tRNA(Ile)-lysidine synthase activity"/>
    <property type="evidence" value="ECO:0007669"/>
    <property type="project" value="UniProtKB-EC"/>
</dbReference>
<sequence>MPRPAERAERRLTGPAPSWVAAAGAVLDARLESDVDRPLVVALSGGGDSMALLRLTAAWARRRGRKLLAVTVDHGLNPDSARWNALAEQAARAVGADWELLRWTGPKPASGLPAAARRARHRLLADAARLAGARVILMAHTADDAAEGAWMQAEGSTLGRLRAWAPSPAWPEGRGLMLLRPLLAARRTELRDWLVAAGCDWIEDPANADPRFARARARRALAADGSPATSTEAPAGPARGVLVVEDDQVLVARDASTRALAAALVCAGGGDRPPRRDRLAVLLSRLRAGEAFVAILAGARLEADQACIRICREAGELRRGGAAPLPLPPHAETVWDGRWLVRVDEPGWSVAAADGRMARLSDADRAALKSLPAGLRAARPVLIRNDPPATVLAGKGGKAQALVGERLARALDRMTHESDRDAVFHGAASRKHLFSADIMNEGPPPRPGEPRRA</sequence>
<comment type="subcellular location">
    <subcellularLocation>
        <location evidence="6">Cytoplasm</location>
    </subcellularLocation>
</comment>
<protein>
    <recommendedName>
        <fullName evidence="6">tRNA(Ile)-lysidine synthase</fullName>
        <ecNumber evidence="6">6.3.4.19</ecNumber>
    </recommendedName>
    <alternativeName>
        <fullName evidence="6">tRNA(Ile)-2-lysyl-cytidine synthase</fullName>
    </alternativeName>
    <alternativeName>
        <fullName evidence="6">tRNA(Ile)-lysidine synthetase</fullName>
    </alternativeName>
</protein>
<dbReference type="EC" id="6.3.4.19" evidence="6"/>
<dbReference type="STRING" id="871741.SAMN05192570_1877"/>
<evidence type="ECO:0000256" key="2">
    <source>
        <dbReference type="ARBA" id="ARBA00022694"/>
    </source>
</evidence>
<evidence type="ECO:0000256" key="5">
    <source>
        <dbReference type="ARBA" id="ARBA00048539"/>
    </source>
</evidence>
<gene>
    <name evidence="6" type="primary">tilS</name>
    <name evidence="9" type="ORF">SAMN05192570_1877</name>
</gene>
<dbReference type="AlphaFoldDB" id="A0A1I6QJL5"/>
<dbReference type="InterPro" id="IPR012094">
    <property type="entry name" value="tRNA_Ile_lys_synt"/>
</dbReference>
<dbReference type="CDD" id="cd01992">
    <property type="entry name" value="TilS_N"/>
    <property type="match status" value="1"/>
</dbReference>
<dbReference type="HAMAP" id="MF_01161">
    <property type="entry name" value="tRNA_Ile_lys_synt"/>
    <property type="match status" value="1"/>
</dbReference>
<evidence type="ECO:0000313" key="10">
    <source>
        <dbReference type="Proteomes" id="UP000198788"/>
    </source>
</evidence>
<dbReference type="GO" id="GO:0005524">
    <property type="term" value="F:ATP binding"/>
    <property type="evidence" value="ECO:0007669"/>
    <property type="project" value="UniProtKB-UniRule"/>
</dbReference>
<keyword evidence="6" id="KW-0963">Cytoplasm</keyword>
<keyword evidence="1 6" id="KW-0436">Ligase</keyword>
<evidence type="ECO:0000256" key="1">
    <source>
        <dbReference type="ARBA" id="ARBA00022598"/>
    </source>
</evidence>
<evidence type="ECO:0000256" key="7">
    <source>
        <dbReference type="SAM" id="MobiDB-lite"/>
    </source>
</evidence>
<accession>A0A1I6QJL5</accession>
<organism evidence="9 10">
    <name type="scientific">Brevundimonas viscosa</name>
    <dbReference type="NCBI Taxonomy" id="871741"/>
    <lineage>
        <taxon>Bacteria</taxon>
        <taxon>Pseudomonadati</taxon>
        <taxon>Pseudomonadota</taxon>
        <taxon>Alphaproteobacteria</taxon>
        <taxon>Caulobacterales</taxon>
        <taxon>Caulobacteraceae</taxon>
        <taxon>Brevundimonas</taxon>
    </lineage>
</organism>
<keyword evidence="3 6" id="KW-0547">Nucleotide-binding</keyword>